<dbReference type="AlphaFoldDB" id="A0A8B2NC81"/>
<evidence type="ECO:0000313" key="4">
    <source>
        <dbReference type="Proteomes" id="UP000249590"/>
    </source>
</evidence>
<evidence type="ECO:0000259" key="2">
    <source>
        <dbReference type="Pfam" id="PF03972"/>
    </source>
</evidence>
<name>A0A8B2NC81_9HYPH</name>
<dbReference type="GO" id="GO:0016829">
    <property type="term" value="F:lyase activity"/>
    <property type="evidence" value="ECO:0007669"/>
    <property type="project" value="InterPro"/>
</dbReference>
<comment type="caution">
    <text evidence="3">The sequence shown here is derived from an EMBL/GenBank/DDBJ whole genome shotgun (WGS) entry which is preliminary data.</text>
</comment>
<evidence type="ECO:0000313" key="3">
    <source>
        <dbReference type="EMBL" id="RAH95793.1"/>
    </source>
</evidence>
<dbReference type="PANTHER" id="PTHR16943:SF8">
    <property type="entry name" value="2-METHYLCITRATE DEHYDRATASE"/>
    <property type="match status" value="1"/>
</dbReference>
<feature type="domain" description="MmgE/PrpD N-terminal" evidence="2">
    <location>
        <begin position="21"/>
        <end position="216"/>
    </location>
</feature>
<dbReference type="EMBL" id="QHHQ01000021">
    <property type="protein sequence ID" value="RAH95793.1"/>
    <property type="molecule type" value="Genomic_DNA"/>
</dbReference>
<accession>A0A8B2NC81</accession>
<dbReference type="InterPro" id="IPR036148">
    <property type="entry name" value="MmgE/PrpD_sf"/>
</dbReference>
<dbReference type="InterPro" id="IPR005656">
    <property type="entry name" value="MmgE_PrpD"/>
</dbReference>
<dbReference type="RefSeq" id="WP_111352752.1">
    <property type="nucleotide sequence ID" value="NZ_QHHQ01000021.1"/>
</dbReference>
<comment type="similarity">
    <text evidence="1">Belongs to the PrpD family.</text>
</comment>
<evidence type="ECO:0000256" key="1">
    <source>
        <dbReference type="ARBA" id="ARBA00006174"/>
    </source>
</evidence>
<dbReference type="OrthoDB" id="9795089at2"/>
<dbReference type="Gene3D" id="1.10.4100.10">
    <property type="entry name" value="2-methylcitrate dehydratase PrpD"/>
    <property type="match status" value="1"/>
</dbReference>
<keyword evidence="4" id="KW-1185">Reference proteome</keyword>
<dbReference type="Proteomes" id="UP000249590">
    <property type="component" value="Unassembled WGS sequence"/>
</dbReference>
<dbReference type="PANTHER" id="PTHR16943">
    <property type="entry name" value="2-METHYLCITRATE DEHYDRATASE-RELATED"/>
    <property type="match status" value="1"/>
</dbReference>
<proteinExistence type="inferred from homology"/>
<reference evidence="3 4" key="1">
    <citation type="submission" date="2018-05" db="EMBL/GenBank/DDBJ databases">
        <title>Acuticoccus sediminis sp. nov., isolated from deep-sea sediment of Indian Ocean.</title>
        <authorList>
            <person name="Liu X."/>
            <person name="Lai Q."/>
            <person name="Du Y."/>
            <person name="Sun F."/>
            <person name="Zhang X."/>
            <person name="Wang S."/>
            <person name="Shao Z."/>
        </authorList>
    </citation>
    <scope>NUCLEOTIDE SEQUENCE [LARGE SCALE GENOMIC DNA]</scope>
    <source>
        <strain evidence="3 4">PTG4-2</strain>
    </source>
</reference>
<dbReference type="InterPro" id="IPR042183">
    <property type="entry name" value="MmgE/PrpD_sf_1"/>
</dbReference>
<gene>
    <name evidence="3" type="ORF">DLJ53_33935</name>
</gene>
<dbReference type="InterPro" id="IPR045336">
    <property type="entry name" value="MmgE_PrpD_N"/>
</dbReference>
<organism evidence="3 4">
    <name type="scientific">Acuticoccus sediminis</name>
    <dbReference type="NCBI Taxonomy" id="2184697"/>
    <lineage>
        <taxon>Bacteria</taxon>
        <taxon>Pseudomonadati</taxon>
        <taxon>Pseudomonadota</taxon>
        <taxon>Alphaproteobacteria</taxon>
        <taxon>Hyphomicrobiales</taxon>
        <taxon>Amorphaceae</taxon>
        <taxon>Acuticoccus</taxon>
    </lineage>
</organism>
<protein>
    <recommendedName>
        <fullName evidence="2">MmgE/PrpD N-terminal domain-containing protein</fullName>
    </recommendedName>
</protein>
<dbReference type="SUPFAM" id="SSF103378">
    <property type="entry name" value="2-methylcitrate dehydratase PrpD"/>
    <property type="match status" value="1"/>
</dbReference>
<sequence>MMTYPYKDRIEMLEVALSGRLVQMRYAPLRPELANMVRLFLVDTFGVIGAARTAPGIADLNAAMASLSGPAGATVLLSGARIDPASAAVANAAAAHALDFDDQYDPARIHAFCVVLPAAMAAAQLRGGVSGTEFLTAVTLGVELFCRPGLACHDNLNKGWHPTTMLGVFAAAATAGTMLELNTDQMVSALGLAFTQMGGTTQSIKDVVLAKRLGPASRHEAGCWRPISRARGSPERGVA</sequence>
<dbReference type="Pfam" id="PF03972">
    <property type="entry name" value="MmgE_PrpD_N"/>
    <property type="match status" value="1"/>
</dbReference>